<reference evidence="10" key="1">
    <citation type="submission" date="2007-10" db="EMBL/GenBank/DDBJ databases">
        <title>Complete sequence of chromosome of Desulforudis audaxviator MP104C.</title>
        <authorList>
            <person name="Copeland A."/>
            <person name="Lucas S."/>
            <person name="Lapidus A."/>
            <person name="Barry K."/>
            <person name="Glavina del Rio T."/>
            <person name="Dalin E."/>
            <person name="Tice H."/>
            <person name="Bruce D."/>
            <person name="Pitluck S."/>
            <person name="Lowry S.R."/>
            <person name="Larimer F."/>
            <person name="Land M.L."/>
            <person name="Hauser L."/>
            <person name="Kyrpides N."/>
            <person name="Ivanova N.N."/>
            <person name="Richardson P."/>
        </authorList>
    </citation>
    <scope>NUCLEOTIDE SEQUENCE [LARGE SCALE GENOMIC DNA]</scope>
    <source>
        <strain evidence="10">MP104C</strain>
    </source>
</reference>
<evidence type="ECO:0000256" key="4">
    <source>
        <dbReference type="ARBA" id="ARBA00023136"/>
    </source>
</evidence>
<sequence length="443" mass="46874">MGLERPRNRRIFAMCVLIFVGVALLVSAVPVQGRVADQVVVLRVDGPIVPVVAQYLDRGIADAERLGAVCVIELNTPGGLYDTTQKIVQRIMNADVPVVVFVSPAGGWAGSAGTFITISAHVAAMAPGSRIGAAHPVAAGGEQMSGAQEEKITQDAAAWVRSIAEMRGRDAEKAELAVTESRSYTDNQALEFNLIDLRAPNLTELLTMIDGMTVALNSGEEVTLATANAPLERGEMNWVERILHTLSNPNIAYMLLSIGMLGLLLEFYNPGSIFPGVAGGLALILALYSLGTLDASWGGILLIILGFALFAFELFVPSFGLLTAGGLIAIVLGSMMLFAGSPAGFKVNIGVMAGVIVGITLFVVFAVRAVVKAHKRQASTGREGMSGAVGVTLTPLDPKGEILFDGERWRAVAEGGPIQADEEVVVVRMEDGLRLVVRRREKT</sequence>
<feature type="transmembrane region" description="Helical" evidence="5">
    <location>
        <begin position="349"/>
        <end position="371"/>
    </location>
</feature>
<dbReference type="STRING" id="477974.Daud_0619"/>
<dbReference type="InterPro" id="IPR056738">
    <property type="entry name" value="NfeD1b_N"/>
</dbReference>
<evidence type="ECO:0000313" key="9">
    <source>
        <dbReference type="EMBL" id="ACA59153.1"/>
    </source>
</evidence>
<protein>
    <submittedName>
        <fullName evidence="9">Uncharacterized protein</fullName>
    </submittedName>
</protein>
<dbReference type="InterPro" id="IPR029045">
    <property type="entry name" value="ClpP/crotonase-like_dom_sf"/>
</dbReference>
<dbReference type="GO" id="GO:0016020">
    <property type="term" value="C:membrane"/>
    <property type="evidence" value="ECO:0007669"/>
    <property type="project" value="UniProtKB-SubCell"/>
</dbReference>
<dbReference type="Gene3D" id="2.40.50.140">
    <property type="entry name" value="Nucleic acid-binding proteins"/>
    <property type="match status" value="1"/>
</dbReference>
<dbReference type="InterPro" id="IPR012340">
    <property type="entry name" value="NA-bd_OB-fold"/>
</dbReference>
<dbReference type="SUPFAM" id="SSF141322">
    <property type="entry name" value="NfeD domain-like"/>
    <property type="match status" value="1"/>
</dbReference>
<comment type="subcellular location">
    <subcellularLocation>
        <location evidence="1">Membrane</location>
        <topology evidence="1">Multi-pass membrane protein</topology>
    </subcellularLocation>
</comment>
<name>B1I2J2_DESAP</name>
<evidence type="ECO:0000256" key="2">
    <source>
        <dbReference type="ARBA" id="ARBA00022692"/>
    </source>
</evidence>
<organism evidence="9 10">
    <name type="scientific">Desulforudis audaxviator (strain MP104C)</name>
    <dbReference type="NCBI Taxonomy" id="477974"/>
    <lineage>
        <taxon>Bacteria</taxon>
        <taxon>Bacillati</taxon>
        <taxon>Bacillota</taxon>
        <taxon>Clostridia</taxon>
        <taxon>Thermoanaerobacterales</taxon>
        <taxon>Candidatus Desulforudaceae</taxon>
        <taxon>Candidatus Desulforudis</taxon>
    </lineage>
</organism>
<dbReference type="PANTHER" id="PTHR33507">
    <property type="entry name" value="INNER MEMBRANE PROTEIN YBBJ"/>
    <property type="match status" value="1"/>
</dbReference>
<evidence type="ECO:0000256" key="1">
    <source>
        <dbReference type="ARBA" id="ARBA00004141"/>
    </source>
</evidence>
<evidence type="ECO:0000259" key="8">
    <source>
        <dbReference type="Pfam" id="PF25145"/>
    </source>
</evidence>
<dbReference type="PANTHER" id="PTHR33507:SF4">
    <property type="entry name" value="NODULATION COMPETITIVENESS PROTEIN NFED"/>
    <property type="match status" value="1"/>
</dbReference>
<evidence type="ECO:0000259" key="6">
    <source>
        <dbReference type="Pfam" id="PF01957"/>
    </source>
</evidence>
<keyword evidence="4 5" id="KW-0472">Membrane</keyword>
<reference evidence="9 10" key="2">
    <citation type="journal article" date="2008" name="Science">
        <title>Environmental genomics reveals a single-species ecosystem deep within Earth.</title>
        <authorList>
            <person name="Chivian D."/>
            <person name="Brodie E.L."/>
            <person name="Alm E.J."/>
            <person name="Culley D.E."/>
            <person name="Dehal P.S."/>
            <person name="Desantis T.Z."/>
            <person name="Gihring T.M."/>
            <person name="Lapidus A."/>
            <person name="Lin L.H."/>
            <person name="Lowry S.R."/>
            <person name="Moser D.P."/>
            <person name="Richardson P.M."/>
            <person name="Southam G."/>
            <person name="Wanger G."/>
            <person name="Pratt L.M."/>
            <person name="Andersen G.L."/>
            <person name="Hazen T.C."/>
            <person name="Brockman F.J."/>
            <person name="Arkin A.P."/>
            <person name="Onstott T.C."/>
        </authorList>
    </citation>
    <scope>NUCLEOTIDE SEQUENCE [LARGE SCALE GENOMIC DNA]</scope>
    <source>
        <strain evidence="9 10">MP104C</strain>
    </source>
</reference>
<dbReference type="Pfam" id="PF25145">
    <property type="entry name" value="NfeD1b_N"/>
    <property type="match status" value="1"/>
</dbReference>
<dbReference type="CDD" id="cd07020">
    <property type="entry name" value="Clp_protease_NfeD_1"/>
    <property type="match status" value="1"/>
</dbReference>
<dbReference type="Pfam" id="PF24961">
    <property type="entry name" value="NfeD_membrane"/>
    <property type="match status" value="1"/>
</dbReference>
<dbReference type="eggNOG" id="COG1030">
    <property type="taxonomic scope" value="Bacteria"/>
</dbReference>
<feature type="domain" description="NfeD-like C-terminal" evidence="6">
    <location>
        <begin position="383"/>
        <end position="439"/>
    </location>
</feature>
<dbReference type="SUPFAM" id="SSF52096">
    <property type="entry name" value="ClpP/crotonase"/>
    <property type="match status" value="1"/>
</dbReference>
<dbReference type="AlphaFoldDB" id="B1I2J2"/>
<gene>
    <name evidence="9" type="ordered locus">Daud_0619</name>
</gene>
<evidence type="ECO:0000259" key="7">
    <source>
        <dbReference type="Pfam" id="PF24961"/>
    </source>
</evidence>
<feature type="transmembrane region" description="Helical" evidence="5">
    <location>
        <begin position="251"/>
        <end position="268"/>
    </location>
</feature>
<dbReference type="Proteomes" id="UP000008544">
    <property type="component" value="Chromosome"/>
</dbReference>
<feature type="domain" description="NfeD integral membrane" evidence="7">
    <location>
        <begin position="250"/>
        <end position="365"/>
    </location>
</feature>
<keyword evidence="2 5" id="KW-0812">Transmembrane</keyword>
<evidence type="ECO:0000256" key="3">
    <source>
        <dbReference type="ARBA" id="ARBA00022989"/>
    </source>
</evidence>
<dbReference type="EMBL" id="CP000860">
    <property type="protein sequence ID" value="ACA59153.1"/>
    <property type="molecule type" value="Genomic_DNA"/>
</dbReference>
<feature type="domain" description="NfeD1b N-terminal" evidence="8">
    <location>
        <begin position="39"/>
        <end position="200"/>
    </location>
</feature>
<dbReference type="Pfam" id="PF01957">
    <property type="entry name" value="NfeD"/>
    <property type="match status" value="1"/>
</dbReference>
<keyword evidence="10" id="KW-1185">Reference proteome</keyword>
<proteinExistence type="predicted"/>
<accession>B1I2J2</accession>
<keyword evidence="3 5" id="KW-1133">Transmembrane helix</keyword>
<dbReference type="OrthoDB" id="9806253at2"/>
<feature type="transmembrane region" description="Helical" evidence="5">
    <location>
        <begin position="321"/>
        <end position="343"/>
    </location>
</feature>
<dbReference type="InterPro" id="IPR052165">
    <property type="entry name" value="Membrane_assoc_protease"/>
</dbReference>
<evidence type="ECO:0000256" key="5">
    <source>
        <dbReference type="SAM" id="Phobius"/>
    </source>
</evidence>
<dbReference type="KEGG" id="dau:Daud_0619"/>
<evidence type="ECO:0000313" key="10">
    <source>
        <dbReference type="Proteomes" id="UP000008544"/>
    </source>
</evidence>
<dbReference type="InterPro" id="IPR002810">
    <property type="entry name" value="NfeD-like_C"/>
</dbReference>
<dbReference type="Gene3D" id="3.90.226.10">
    <property type="entry name" value="2-enoyl-CoA Hydratase, Chain A, domain 1"/>
    <property type="match status" value="1"/>
</dbReference>
<dbReference type="InterPro" id="IPR056739">
    <property type="entry name" value="NfeD_membrane"/>
</dbReference>
<dbReference type="HOGENOM" id="CLU_024619_1_0_9"/>